<dbReference type="InterPro" id="IPR019336">
    <property type="entry name" value="GPR180/TMEM145_TM"/>
</dbReference>
<keyword evidence="1" id="KW-1133">Transmembrane helix</keyword>
<dbReference type="EMBL" id="MRZV01000305">
    <property type="protein sequence ID" value="PIK53012.1"/>
    <property type="molecule type" value="Genomic_DNA"/>
</dbReference>
<dbReference type="PANTHER" id="PTHR23252">
    <property type="entry name" value="INTIMAL THICKNESS RECEPTOR-RELATED"/>
    <property type="match status" value="1"/>
</dbReference>
<keyword evidence="4" id="KW-1185">Reference proteome</keyword>
<keyword evidence="1 3" id="KW-0812">Transmembrane</keyword>
<keyword evidence="1" id="KW-0472">Membrane</keyword>
<gene>
    <name evidence="3" type="ORF">BSL78_10073</name>
</gene>
<dbReference type="GO" id="GO:0007186">
    <property type="term" value="P:G protein-coupled receptor signaling pathway"/>
    <property type="evidence" value="ECO:0007669"/>
    <property type="project" value="InterPro"/>
</dbReference>
<protein>
    <submittedName>
        <fullName evidence="3">Putative transmembrane protein</fullName>
    </submittedName>
</protein>
<dbReference type="InterPro" id="IPR047831">
    <property type="entry name" value="GPR180/TMEM145"/>
</dbReference>
<proteinExistence type="predicted"/>
<feature type="transmembrane region" description="Helical" evidence="1">
    <location>
        <begin position="51"/>
        <end position="72"/>
    </location>
</feature>
<dbReference type="Pfam" id="PF10192">
    <property type="entry name" value="GPR180-TMEM145_TM"/>
    <property type="match status" value="1"/>
</dbReference>
<dbReference type="GO" id="GO:0019236">
    <property type="term" value="P:response to pheromone"/>
    <property type="evidence" value="ECO:0007669"/>
    <property type="project" value="InterPro"/>
</dbReference>
<dbReference type="AlphaFoldDB" id="A0A2G8KYG2"/>
<accession>A0A2G8KYG2</accession>
<dbReference type="STRING" id="307972.A0A2G8KYG2"/>
<evidence type="ECO:0000313" key="4">
    <source>
        <dbReference type="Proteomes" id="UP000230750"/>
    </source>
</evidence>
<dbReference type="Proteomes" id="UP000230750">
    <property type="component" value="Unassembled WGS sequence"/>
</dbReference>
<evidence type="ECO:0000313" key="3">
    <source>
        <dbReference type="EMBL" id="PIK53012.1"/>
    </source>
</evidence>
<evidence type="ECO:0000259" key="2">
    <source>
        <dbReference type="Pfam" id="PF10192"/>
    </source>
</evidence>
<comment type="caution">
    <text evidence="3">The sequence shown here is derived from an EMBL/GenBank/DDBJ whole genome shotgun (WGS) entry which is preliminary data.</text>
</comment>
<feature type="domain" description="GPR180/TMEM145 transmembrane" evidence="2">
    <location>
        <begin position="5"/>
        <end position="76"/>
    </location>
</feature>
<organism evidence="3 4">
    <name type="scientific">Stichopus japonicus</name>
    <name type="common">Sea cucumber</name>
    <dbReference type="NCBI Taxonomy" id="307972"/>
    <lineage>
        <taxon>Eukaryota</taxon>
        <taxon>Metazoa</taxon>
        <taxon>Echinodermata</taxon>
        <taxon>Eleutherozoa</taxon>
        <taxon>Echinozoa</taxon>
        <taxon>Holothuroidea</taxon>
        <taxon>Aspidochirotacea</taxon>
        <taxon>Aspidochirotida</taxon>
        <taxon>Stichopodidae</taxon>
        <taxon>Apostichopus</taxon>
    </lineage>
</organism>
<name>A0A2G8KYG2_STIJA</name>
<feature type="transmembrane region" description="Helical" evidence="1">
    <location>
        <begin position="12"/>
        <end position="31"/>
    </location>
</feature>
<reference evidence="3 4" key="1">
    <citation type="journal article" date="2017" name="PLoS Biol.">
        <title>The sea cucumber genome provides insights into morphological evolution and visceral regeneration.</title>
        <authorList>
            <person name="Zhang X."/>
            <person name="Sun L."/>
            <person name="Yuan J."/>
            <person name="Sun Y."/>
            <person name="Gao Y."/>
            <person name="Zhang L."/>
            <person name="Li S."/>
            <person name="Dai H."/>
            <person name="Hamel J.F."/>
            <person name="Liu C."/>
            <person name="Yu Y."/>
            <person name="Liu S."/>
            <person name="Lin W."/>
            <person name="Guo K."/>
            <person name="Jin S."/>
            <person name="Xu P."/>
            <person name="Storey K.B."/>
            <person name="Huan P."/>
            <person name="Zhang T."/>
            <person name="Zhou Y."/>
            <person name="Zhang J."/>
            <person name="Lin C."/>
            <person name="Li X."/>
            <person name="Xing L."/>
            <person name="Huo D."/>
            <person name="Sun M."/>
            <person name="Wang L."/>
            <person name="Mercier A."/>
            <person name="Li F."/>
            <person name="Yang H."/>
            <person name="Xiang J."/>
        </authorList>
    </citation>
    <scope>NUCLEOTIDE SEQUENCE [LARGE SCALE GENOMIC DNA]</scope>
    <source>
        <strain evidence="3">Shaxun</strain>
        <tissue evidence="3">Muscle</tissue>
    </source>
</reference>
<dbReference type="PANTHER" id="PTHR23252:SF24">
    <property type="entry name" value="TRANSMEMBRANE PROTEIN 145"/>
    <property type="match status" value="1"/>
</dbReference>
<sequence length="211" mass="23716">MSGGRLSHSGSIKITVLMAIYCLVYTALFIYEAVVFDPGEVLYFYESLAGFGLVLLRGLTWLWFIYAIFFTLKHYPRSLCFMCLSSSHTRYATLVMPKWWREKAMNAIELSVALIAHTGFLILTRPSAANTNFPYHVRTSQIGCLMGPDGSLQNNVDGFSHHGTNGNVLEEERRATDFTGLFTVQYSSSQQSATANKHTVVRFFLKSLVSQ</sequence>
<dbReference type="OrthoDB" id="205745at2759"/>
<evidence type="ECO:0000256" key="1">
    <source>
        <dbReference type="SAM" id="Phobius"/>
    </source>
</evidence>